<dbReference type="EMBL" id="JBHUMY010000016">
    <property type="protein sequence ID" value="MFD2661606.1"/>
    <property type="molecule type" value="Genomic_DNA"/>
</dbReference>
<comment type="caution">
    <text evidence="2">The sequence shown here is derived from an EMBL/GenBank/DDBJ whole genome shotgun (WGS) entry which is preliminary data.</text>
</comment>
<keyword evidence="3" id="KW-1185">Reference proteome</keyword>
<proteinExistence type="predicted"/>
<organism evidence="2 3">
    <name type="scientific">Paenibacillus thailandensis</name>
    <dbReference type="NCBI Taxonomy" id="393250"/>
    <lineage>
        <taxon>Bacteria</taxon>
        <taxon>Bacillati</taxon>
        <taxon>Bacillota</taxon>
        <taxon>Bacilli</taxon>
        <taxon>Bacillales</taxon>
        <taxon>Paenibacillaceae</taxon>
        <taxon>Paenibacillus</taxon>
    </lineage>
</organism>
<reference evidence="3" key="1">
    <citation type="journal article" date="2019" name="Int. J. Syst. Evol. Microbiol.">
        <title>The Global Catalogue of Microorganisms (GCM) 10K type strain sequencing project: providing services to taxonomists for standard genome sequencing and annotation.</title>
        <authorList>
            <consortium name="The Broad Institute Genomics Platform"/>
            <consortium name="The Broad Institute Genome Sequencing Center for Infectious Disease"/>
            <person name="Wu L."/>
            <person name="Ma J."/>
        </authorList>
    </citation>
    <scope>NUCLEOTIDE SEQUENCE [LARGE SCALE GENOMIC DNA]</scope>
    <source>
        <strain evidence="3">TISTR 1827</strain>
    </source>
</reference>
<feature type="region of interest" description="Disordered" evidence="1">
    <location>
        <begin position="53"/>
        <end position="73"/>
    </location>
</feature>
<dbReference type="RefSeq" id="WP_379274679.1">
    <property type="nucleotide sequence ID" value="NZ_JBHUGT010000029.1"/>
</dbReference>
<evidence type="ECO:0000313" key="2">
    <source>
        <dbReference type="EMBL" id="MFD2661606.1"/>
    </source>
</evidence>
<evidence type="ECO:0000256" key="1">
    <source>
        <dbReference type="SAM" id="MobiDB-lite"/>
    </source>
</evidence>
<sequence length="73" mass="7775">MIRFEVHNYTLCVGDIEVLGVASSSLLQVGDNDYVTLYSMFDTPPESIVVGPLAPFPEPEGAESSEGEPRSGG</sequence>
<gene>
    <name evidence="2" type="ORF">ACFSW5_15235</name>
</gene>
<name>A0ABW5QYU6_9BACL</name>
<evidence type="ECO:0000313" key="3">
    <source>
        <dbReference type="Proteomes" id="UP001597493"/>
    </source>
</evidence>
<protein>
    <submittedName>
        <fullName evidence="2">Uncharacterized protein</fullName>
    </submittedName>
</protein>
<dbReference type="Proteomes" id="UP001597493">
    <property type="component" value="Unassembled WGS sequence"/>
</dbReference>
<accession>A0ABW5QYU6</accession>